<dbReference type="SUPFAM" id="SSF48008">
    <property type="entry name" value="GntR ligand-binding domain-like"/>
    <property type="match status" value="1"/>
</dbReference>
<organism evidence="5 6">
    <name type="scientific">Candidatus Flavonifractor merdipullorum</name>
    <dbReference type="NCBI Taxonomy" id="2838590"/>
    <lineage>
        <taxon>Bacteria</taxon>
        <taxon>Bacillati</taxon>
        <taxon>Bacillota</taxon>
        <taxon>Clostridia</taxon>
        <taxon>Eubacteriales</taxon>
        <taxon>Oscillospiraceae</taxon>
        <taxon>Flavonifractor</taxon>
    </lineage>
</organism>
<dbReference type="AlphaFoldDB" id="A0A9D1UP82"/>
<evidence type="ECO:0000256" key="2">
    <source>
        <dbReference type="ARBA" id="ARBA00023125"/>
    </source>
</evidence>
<dbReference type="InterPro" id="IPR011711">
    <property type="entry name" value="GntR_C"/>
</dbReference>
<evidence type="ECO:0000313" key="5">
    <source>
        <dbReference type="EMBL" id="HIW93705.1"/>
    </source>
</evidence>
<dbReference type="Pfam" id="PF07729">
    <property type="entry name" value="FCD"/>
    <property type="match status" value="1"/>
</dbReference>
<evidence type="ECO:0000259" key="4">
    <source>
        <dbReference type="PROSITE" id="PS50949"/>
    </source>
</evidence>
<dbReference type="PANTHER" id="PTHR43537:SF5">
    <property type="entry name" value="UXU OPERON TRANSCRIPTIONAL REGULATOR"/>
    <property type="match status" value="1"/>
</dbReference>
<dbReference type="EMBL" id="DXGA01000087">
    <property type="protein sequence ID" value="HIW93705.1"/>
    <property type="molecule type" value="Genomic_DNA"/>
</dbReference>
<evidence type="ECO:0000256" key="3">
    <source>
        <dbReference type="ARBA" id="ARBA00023163"/>
    </source>
</evidence>
<keyword evidence="2" id="KW-0238">DNA-binding</keyword>
<sequence length="248" mass="27517">MITLELYDYIVYHRKKDVKRSGGKGVEKENLAQQTARVLYERIAVEGKLGPGDKLPNEVALSQSLGVSRTTLRDAIRTLTAQGVLEVRRGRGTFVAQGAGEDFGFSALERVKGQLRDLFELRAMFEPQAAALACRRATEEELSLILQRGEEVEACIRAGKDRTAADRAFHGAIVRATHNEFLVRLLPLIDQAVEAAITSGGHREELAQDTSRDHALLLDFFRKRDAKGAEYAMAIHMRHSMDVMELGG</sequence>
<proteinExistence type="predicted"/>
<evidence type="ECO:0000313" key="6">
    <source>
        <dbReference type="Proteomes" id="UP000824192"/>
    </source>
</evidence>
<dbReference type="Pfam" id="PF00392">
    <property type="entry name" value="GntR"/>
    <property type="match status" value="1"/>
</dbReference>
<dbReference type="CDD" id="cd07377">
    <property type="entry name" value="WHTH_GntR"/>
    <property type="match status" value="1"/>
</dbReference>
<keyword evidence="1" id="KW-0805">Transcription regulation</keyword>
<keyword evidence="3" id="KW-0804">Transcription</keyword>
<dbReference type="InterPro" id="IPR036390">
    <property type="entry name" value="WH_DNA-bd_sf"/>
</dbReference>
<dbReference type="GO" id="GO:0003700">
    <property type="term" value="F:DNA-binding transcription factor activity"/>
    <property type="evidence" value="ECO:0007669"/>
    <property type="project" value="InterPro"/>
</dbReference>
<dbReference type="PRINTS" id="PR00035">
    <property type="entry name" value="HTHGNTR"/>
</dbReference>
<dbReference type="InterPro" id="IPR036388">
    <property type="entry name" value="WH-like_DNA-bd_sf"/>
</dbReference>
<evidence type="ECO:0000256" key="1">
    <source>
        <dbReference type="ARBA" id="ARBA00023015"/>
    </source>
</evidence>
<dbReference type="Gene3D" id="1.10.10.10">
    <property type="entry name" value="Winged helix-like DNA-binding domain superfamily/Winged helix DNA-binding domain"/>
    <property type="match status" value="1"/>
</dbReference>
<dbReference type="Proteomes" id="UP000824192">
    <property type="component" value="Unassembled WGS sequence"/>
</dbReference>
<dbReference type="PANTHER" id="PTHR43537">
    <property type="entry name" value="TRANSCRIPTIONAL REGULATOR, GNTR FAMILY"/>
    <property type="match status" value="1"/>
</dbReference>
<name>A0A9D1UP82_9FIRM</name>
<accession>A0A9D1UP82</accession>
<dbReference type="Gene3D" id="1.20.120.530">
    <property type="entry name" value="GntR ligand-binding domain-like"/>
    <property type="match status" value="1"/>
</dbReference>
<dbReference type="GO" id="GO:0003677">
    <property type="term" value="F:DNA binding"/>
    <property type="evidence" value="ECO:0007669"/>
    <property type="project" value="UniProtKB-KW"/>
</dbReference>
<dbReference type="InterPro" id="IPR008920">
    <property type="entry name" value="TF_FadR/GntR_C"/>
</dbReference>
<feature type="domain" description="HTH gntR-type" evidence="4">
    <location>
        <begin position="29"/>
        <end position="98"/>
    </location>
</feature>
<dbReference type="SMART" id="SM00345">
    <property type="entry name" value="HTH_GNTR"/>
    <property type="match status" value="1"/>
</dbReference>
<dbReference type="PROSITE" id="PS50949">
    <property type="entry name" value="HTH_GNTR"/>
    <property type="match status" value="1"/>
</dbReference>
<gene>
    <name evidence="5" type="ORF">H9868_04105</name>
</gene>
<protein>
    <submittedName>
        <fullName evidence="5">FadR family transcriptional regulator</fullName>
    </submittedName>
</protein>
<reference evidence="5" key="1">
    <citation type="journal article" date="2021" name="PeerJ">
        <title>Extensive microbial diversity within the chicken gut microbiome revealed by metagenomics and culture.</title>
        <authorList>
            <person name="Gilroy R."/>
            <person name="Ravi A."/>
            <person name="Getino M."/>
            <person name="Pursley I."/>
            <person name="Horton D.L."/>
            <person name="Alikhan N.F."/>
            <person name="Baker D."/>
            <person name="Gharbi K."/>
            <person name="Hall N."/>
            <person name="Watson M."/>
            <person name="Adriaenssens E.M."/>
            <person name="Foster-Nyarko E."/>
            <person name="Jarju S."/>
            <person name="Secka A."/>
            <person name="Antonio M."/>
            <person name="Oren A."/>
            <person name="Chaudhuri R.R."/>
            <person name="La Ragione R."/>
            <person name="Hildebrand F."/>
            <person name="Pallen M.J."/>
        </authorList>
    </citation>
    <scope>NUCLEOTIDE SEQUENCE</scope>
    <source>
        <strain evidence="5">ChiGjej6B6-1540</strain>
    </source>
</reference>
<reference evidence="5" key="2">
    <citation type="submission" date="2021-04" db="EMBL/GenBank/DDBJ databases">
        <authorList>
            <person name="Gilroy R."/>
        </authorList>
    </citation>
    <scope>NUCLEOTIDE SEQUENCE</scope>
    <source>
        <strain evidence="5">ChiGjej6B6-1540</strain>
    </source>
</reference>
<comment type="caution">
    <text evidence="5">The sequence shown here is derived from an EMBL/GenBank/DDBJ whole genome shotgun (WGS) entry which is preliminary data.</text>
</comment>
<dbReference type="SMART" id="SM00895">
    <property type="entry name" value="FCD"/>
    <property type="match status" value="1"/>
</dbReference>
<dbReference type="SUPFAM" id="SSF46785">
    <property type="entry name" value="Winged helix' DNA-binding domain"/>
    <property type="match status" value="1"/>
</dbReference>
<dbReference type="InterPro" id="IPR000524">
    <property type="entry name" value="Tscrpt_reg_HTH_GntR"/>
</dbReference>